<dbReference type="SFLD" id="SFLDG01135">
    <property type="entry name" value="C1.5.6:_HAD__Beta-PGM__Phospha"/>
    <property type="match status" value="1"/>
</dbReference>
<dbReference type="AlphaFoldDB" id="A0A6J4PC10"/>
<dbReference type="Gene3D" id="3.40.50.1000">
    <property type="entry name" value="HAD superfamily/HAD-like"/>
    <property type="match status" value="1"/>
</dbReference>
<reference evidence="6" key="1">
    <citation type="submission" date="2020-02" db="EMBL/GenBank/DDBJ databases">
        <authorList>
            <person name="Meier V. D."/>
        </authorList>
    </citation>
    <scope>NUCLEOTIDE SEQUENCE</scope>
    <source>
        <strain evidence="6">AVDCRST_MAG82</strain>
    </source>
</reference>
<dbReference type="CDD" id="cd07505">
    <property type="entry name" value="HAD_BPGM-like"/>
    <property type="match status" value="1"/>
</dbReference>
<dbReference type="PRINTS" id="PR00413">
    <property type="entry name" value="HADHALOGNASE"/>
</dbReference>
<keyword evidence="4" id="KW-0460">Magnesium</keyword>
<dbReference type="InterPro" id="IPR036412">
    <property type="entry name" value="HAD-like_sf"/>
</dbReference>
<sequence length="217" mass="23842">MYRALLFDLDGTLAETDPVHLPTWVDVLEPYGVEVDEEFYRDSISGRNTNEIIRSLLPNLTDEENRSIGDAKEASFRERASELEPLPGLLDFVERGRELGMKIALVTNAPEENVEAILLALKLRDFFDVVVLADEVEAVKPHPAPYKAALRKTGVRPEEALAFEDSLSGISSSVAAGIPTVGITSSQNPETLLGAGAFMTAQDFTDERLRALIGTRR</sequence>
<evidence type="ECO:0000313" key="6">
    <source>
        <dbReference type="EMBL" id="CAA9411734.1"/>
    </source>
</evidence>
<dbReference type="NCBIfam" id="TIGR01509">
    <property type="entry name" value="HAD-SF-IA-v3"/>
    <property type="match status" value="1"/>
</dbReference>
<evidence type="ECO:0000256" key="1">
    <source>
        <dbReference type="ARBA" id="ARBA00001946"/>
    </source>
</evidence>
<dbReference type="InterPro" id="IPR023198">
    <property type="entry name" value="PGP-like_dom2"/>
</dbReference>
<dbReference type="EMBL" id="CADCVA010000109">
    <property type="protein sequence ID" value="CAA9411734.1"/>
    <property type="molecule type" value="Genomic_DNA"/>
</dbReference>
<keyword evidence="6" id="KW-0413">Isomerase</keyword>
<comment type="similarity">
    <text evidence="2">Belongs to the HAD-like hydrolase superfamily. CbbY/CbbZ/Gph/YieH family.</text>
</comment>
<dbReference type="GO" id="GO:0046872">
    <property type="term" value="F:metal ion binding"/>
    <property type="evidence" value="ECO:0007669"/>
    <property type="project" value="UniProtKB-KW"/>
</dbReference>
<evidence type="ECO:0000256" key="4">
    <source>
        <dbReference type="ARBA" id="ARBA00022842"/>
    </source>
</evidence>
<proteinExistence type="inferred from homology"/>
<dbReference type="GO" id="GO:0008801">
    <property type="term" value="F:beta-phosphoglucomutase activity"/>
    <property type="evidence" value="ECO:0007669"/>
    <property type="project" value="UniProtKB-EC"/>
</dbReference>
<evidence type="ECO:0000256" key="3">
    <source>
        <dbReference type="ARBA" id="ARBA00022723"/>
    </source>
</evidence>
<evidence type="ECO:0000256" key="2">
    <source>
        <dbReference type="ARBA" id="ARBA00006171"/>
    </source>
</evidence>
<dbReference type="Pfam" id="PF13419">
    <property type="entry name" value="HAD_2"/>
    <property type="match status" value="1"/>
</dbReference>
<dbReference type="InterPro" id="IPR006439">
    <property type="entry name" value="HAD-SF_hydro_IA"/>
</dbReference>
<dbReference type="InterPro" id="IPR051600">
    <property type="entry name" value="Beta-PGM-like"/>
</dbReference>
<dbReference type="EC" id="5.4.2.6" evidence="6"/>
<name>A0A6J4PC10_9ACTN</name>
<evidence type="ECO:0000256" key="5">
    <source>
        <dbReference type="ARBA" id="ARBA00023277"/>
    </source>
</evidence>
<dbReference type="InterPro" id="IPR041492">
    <property type="entry name" value="HAD_2"/>
</dbReference>
<dbReference type="InterPro" id="IPR023214">
    <property type="entry name" value="HAD_sf"/>
</dbReference>
<protein>
    <submittedName>
        <fullName evidence="6">Beta-phosphoglucomutase</fullName>
        <ecNumber evidence="6">5.4.2.6</ecNumber>
    </submittedName>
</protein>
<dbReference type="PANTHER" id="PTHR46193">
    <property type="entry name" value="6-PHOSPHOGLUCONATE PHOSPHATASE"/>
    <property type="match status" value="1"/>
</dbReference>
<keyword evidence="5" id="KW-0119">Carbohydrate metabolism</keyword>
<organism evidence="6">
    <name type="scientific">uncultured Rubrobacteraceae bacterium</name>
    <dbReference type="NCBI Taxonomy" id="349277"/>
    <lineage>
        <taxon>Bacteria</taxon>
        <taxon>Bacillati</taxon>
        <taxon>Actinomycetota</taxon>
        <taxon>Rubrobacteria</taxon>
        <taxon>Rubrobacterales</taxon>
        <taxon>Rubrobacteraceae</taxon>
        <taxon>environmental samples</taxon>
    </lineage>
</organism>
<dbReference type="SUPFAM" id="SSF56784">
    <property type="entry name" value="HAD-like"/>
    <property type="match status" value="1"/>
</dbReference>
<dbReference type="SFLD" id="SFLDS00003">
    <property type="entry name" value="Haloacid_Dehalogenase"/>
    <property type="match status" value="1"/>
</dbReference>
<comment type="cofactor">
    <cofactor evidence="1">
        <name>Mg(2+)</name>
        <dbReference type="ChEBI" id="CHEBI:18420"/>
    </cofactor>
</comment>
<dbReference type="SFLD" id="SFLDG01129">
    <property type="entry name" value="C1.5:_HAD__Beta-PGM__Phosphata"/>
    <property type="match status" value="1"/>
</dbReference>
<dbReference type="PANTHER" id="PTHR46193:SF18">
    <property type="entry name" value="HEXITOL PHOSPHATASE B"/>
    <property type="match status" value="1"/>
</dbReference>
<keyword evidence="3" id="KW-0479">Metal-binding</keyword>
<dbReference type="Gene3D" id="1.10.150.240">
    <property type="entry name" value="Putative phosphatase, domain 2"/>
    <property type="match status" value="1"/>
</dbReference>
<accession>A0A6J4PC10</accession>
<gene>
    <name evidence="6" type="ORF">AVDCRST_MAG82-832</name>
</gene>